<accession>A0A066UJB6</accession>
<dbReference type="eggNOG" id="COG0631">
    <property type="taxonomic scope" value="Bacteria"/>
</dbReference>
<sequence>MTYQIQALTWRGGMPYQQDAVLVNTKIYQHKGVISALSECDDFCVAVADGVAVSPKSDITSRTLLQLVQTMYDEQGAVDFNGLQHRLNDTLADKAGFDGSSSTLVCAYTDNDSVMIKHLGDSRAYLYRNGWHCLTKDHSFINELKAQDLAEDGDHASCYGALTGYFVLMNWVMSQQ</sequence>
<name>A0A066UJB6_9GAMM</name>
<dbReference type="Pfam" id="PF00481">
    <property type="entry name" value="PP2C"/>
    <property type="match status" value="1"/>
</dbReference>
<gene>
    <name evidence="2" type="ORF">MBO_02265</name>
</gene>
<evidence type="ECO:0000313" key="3">
    <source>
        <dbReference type="Proteomes" id="UP000035860"/>
    </source>
</evidence>
<evidence type="ECO:0000259" key="1">
    <source>
        <dbReference type="Pfam" id="PF00481"/>
    </source>
</evidence>
<dbReference type="InterPro" id="IPR001932">
    <property type="entry name" value="PPM-type_phosphatase-like_dom"/>
</dbReference>
<comment type="caution">
    <text evidence="2">The sequence shown here is derived from an EMBL/GenBank/DDBJ whole genome shotgun (WGS) entry which is preliminary data.</text>
</comment>
<dbReference type="EMBL" id="AOMT01000005">
    <property type="protein sequence ID" value="KDN25977.1"/>
    <property type="molecule type" value="Genomic_DNA"/>
</dbReference>
<dbReference type="Proteomes" id="UP000035860">
    <property type="component" value="Unassembled WGS sequence"/>
</dbReference>
<dbReference type="Gene3D" id="3.60.40.10">
    <property type="entry name" value="PPM-type phosphatase domain"/>
    <property type="match status" value="1"/>
</dbReference>
<evidence type="ECO:0000313" key="2">
    <source>
        <dbReference type="EMBL" id="KDN25977.1"/>
    </source>
</evidence>
<organism evidence="2 3">
    <name type="scientific">Moraxella bovoculi 237</name>
    <dbReference type="NCBI Taxonomy" id="743974"/>
    <lineage>
        <taxon>Bacteria</taxon>
        <taxon>Pseudomonadati</taxon>
        <taxon>Pseudomonadota</taxon>
        <taxon>Gammaproteobacteria</taxon>
        <taxon>Moraxellales</taxon>
        <taxon>Moraxellaceae</taxon>
        <taxon>Moraxella</taxon>
    </lineage>
</organism>
<dbReference type="OrthoDB" id="9801841at2"/>
<keyword evidence="3" id="KW-1185">Reference proteome</keyword>
<feature type="domain" description="PPM-type phosphatase" evidence="1">
    <location>
        <begin position="88"/>
        <end position="139"/>
    </location>
</feature>
<dbReference type="SUPFAM" id="SSF81606">
    <property type="entry name" value="PP2C-like"/>
    <property type="match status" value="1"/>
</dbReference>
<dbReference type="InterPro" id="IPR036457">
    <property type="entry name" value="PPM-type-like_dom_sf"/>
</dbReference>
<dbReference type="RefSeq" id="WP_052585238.1">
    <property type="nucleotide sequence ID" value="NZ_AOMT01000005.1"/>
</dbReference>
<dbReference type="AlphaFoldDB" id="A0A066UJB6"/>
<proteinExistence type="predicted"/>
<reference evidence="2 3" key="1">
    <citation type="journal article" date="2014" name="Genome Announc.">
        <title>Draft Genome Sequence of Moraxella bovoculi Strain 237T (ATCC BAA-1259T) Isolated from a Calf with Infectious Bovine Keratoconjunctivitis.</title>
        <authorList>
            <person name="Calcutt M.J."/>
            <person name="Foecking M.F."/>
            <person name="Martin N.T."/>
            <person name="Mhlanga-Mutangadura T."/>
            <person name="Reilly T.J."/>
        </authorList>
    </citation>
    <scope>NUCLEOTIDE SEQUENCE [LARGE SCALE GENOMIC DNA]</scope>
    <source>
        <strain evidence="2 3">237</strain>
    </source>
</reference>
<protein>
    <submittedName>
        <fullName evidence="2">Serine/threonine phosphatase</fullName>
    </submittedName>
</protein>